<organism evidence="1 2">
    <name type="scientific">Romanomermis culicivorax</name>
    <name type="common">Nematode worm</name>
    <dbReference type="NCBI Taxonomy" id="13658"/>
    <lineage>
        <taxon>Eukaryota</taxon>
        <taxon>Metazoa</taxon>
        <taxon>Ecdysozoa</taxon>
        <taxon>Nematoda</taxon>
        <taxon>Enoplea</taxon>
        <taxon>Dorylaimia</taxon>
        <taxon>Mermithida</taxon>
        <taxon>Mermithoidea</taxon>
        <taxon>Mermithidae</taxon>
        <taxon>Romanomermis</taxon>
    </lineage>
</organism>
<evidence type="ECO:0000313" key="1">
    <source>
        <dbReference type="Proteomes" id="UP000887565"/>
    </source>
</evidence>
<dbReference type="Proteomes" id="UP000887565">
    <property type="component" value="Unplaced"/>
</dbReference>
<dbReference type="AlphaFoldDB" id="A0A915HPH7"/>
<reference evidence="2" key="1">
    <citation type="submission" date="2022-11" db="UniProtKB">
        <authorList>
            <consortium name="WormBaseParasite"/>
        </authorList>
    </citation>
    <scope>IDENTIFICATION</scope>
</reference>
<name>A0A915HPH7_ROMCU</name>
<evidence type="ECO:0000313" key="2">
    <source>
        <dbReference type="WBParaSite" id="nRc.2.0.1.t03370-RA"/>
    </source>
</evidence>
<keyword evidence="1" id="KW-1185">Reference proteome</keyword>
<sequence>MGGIVFSNEVFQKLADVHNTRVEGEENFKIYIEQILSSMISNRVQRNQHQEGWLLQVLVQAFQLSGTQQITKFLNSVTNTMHLDNNMVMIIALDTPGQLSDKMLTDIPEETTVVLKL</sequence>
<proteinExistence type="predicted"/>
<protein>
    <submittedName>
        <fullName evidence="2">Uncharacterized protein</fullName>
    </submittedName>
</protein>
<dbReference type="WBParaSite" id="nRc.2.0.1.t03370-RA">
    <property type="protein sequence ID" value="nRc.2.0.1.t03370-RA"/>
    <property type="gene ID" value="nRc.2.0.1.g03370"/>
</dbReference>
<accession>A0A915HPH7</accession>